<accession>A0ABQ7KDI9</accession>
<name>A0ABQ7KDI9_9FUNG</name>
<reference evidence="2 3" key="1">
    <citation type="journal article" date="2020" name="Fungal Divers.">
        <title>Resolving the Mortierellaceae phylogeny through synthesis of multi-gene phylogenetics and phylogenomics.</title>
        <authorList>
            <person name="Vandepol N."/>
            <person name="Liber J."/>
            <person name="Desiro A."/>
            <person name="Na H."/>
            <person name="Kennedy M."/>
            <person name="Barry K."/>
            <person name="Grigoriev I.V."/>
            <person name="Miller A.N."/>
            <person name="O'Donnell K."/>
            <person name="Stajich J.E."/>
            <person name="Bonito G."/>
        </authorList>
    </citation>
    <scope>NUCLEOTIDE SEQUENCE [LARGE SCALE GENOMIC DNA]</scope>
    <source>
        <strain evidence="2 3">AD045</strain>
    </source>
</reference>
<evidence type="ECO:0000313" key="3">
    <source>
        <dbReference type="Proteomes" id="UP001194696"/>
    </source>
</evidence>
<dbReference type="InterPro" id="IPR024630">
    <property type="entry name" value="Stc1"/>
</dbReference>
<sequence length="165" mass="18392">MQKVFCYGCEQTKSRMAFSISQLNKMVATKGAPQRALRYEGGTGKAAHQPLCKTCTPAEVTMLKCTNCSRTRLLEMFSKSQRRRQKDGRLICMECRKELDAEEVVVWSEDEEDCEEEDGGCGDGFKSMFGGGGGGGFEESKPDWTVKVENGDPDWDNGTLNDMFL</sequence>
<dbReference type="Pfam" id="PF12898">
    <property type="entry name" value="Stc1"/>
    <property type="match status" value="1"/>
</dbReference>
<proteinExistence type="predicted"/>
<dbReference type="Proteomes" id="UP001194696">
    <property type="component" value="Unassembled WGS sequence"/>
</dbReference>
<keyword evidence="3" id="KW-1185">Reference proteome</keyword>
<evidence type="ECO:0000259" key="1">
    <source>
        <dbReference type="Pfam" id="PF12898"/>
    </source>
</evidence>
<comment type="caution">
    <text evidence="2">The sequence shown here is derived from an EMBL/GenBank/DDBJ whole genome shotgun (WGS) entry which is preliminary data.</text>
</comment>
<evidence type="ECO:0000313" key="2">
    <source>
        <dbReference type="EMBL" id="KAG0296935.1"/>
    </source>
</evidence>
<dbReference type="EMBL" id="JAAAIM010000044">
    <property type="protein sequence ID" value="KAG0296935.1"/>
    <property type="molecule type" value="Genomic_DNA"/>
</dbReference>
<gene>
    <name evidence="2" type="ORF">BGZ96_008124</name>
</gene>
<organism evidence="2 3">
    <name type="scientific">Linnemannia gamsii</name>
    <dbReference type="NCBI Taxonomy" id="64522"/>
    <lineage>
        <taxon>Eukaryota</taxon>
        <taxon>Fungi</taxon>
        <taxon>Fungi incertae sedis</taxon>
        <taxon>Mucoromycota</taxon>
        <taxon>Mortierellomycotina</taxon>
        <taxon>Mortierellomycetes</taxon>
        <taxon>Mortierellales</taxon>
        <taxon>Mortierellaceae</taxon>
        <taxon>Linnemannia</taxon>
    </lineage>
</organism>
<feature type="domain" description="Stc1" evidence="1">
    <location>
        <begin position="6"/>
        <end position="96"/>
    </location>
</feature>
<protein>
    <recommendedName>
        <fullName evidence="1">Stc1 domain-containing protein</fullName>
    </recommendedName>
</protein>